<comment type="caution">
    <text evidence="9">The sequence shown here is derived from an EMBL/GenBank/DDBJ whole genome shotgun (WGS) entry which is preliminary data.</text>
</comment>
<name>K8PPG8_9BRAD</name>
<dbReference type="PANTHER" id="PTHR30246:SF1">
    <property type="entry name" value="2-DEHYDRO-3-DEOXY-6-PHOSPHOGALACTONATE ALDOLASE-RELATED"/>
    <property type="match status" value="1"/>
</dbReference>
<evidence type="ECO:0000256" key="3">
    <source>
        <dbReference type="ARBA" id="ARBA00006906"/>
    </source>
</evidence>
<accession>K8PPG8</accession>
<dbReference type="Gene3D" id="3.20.20.70">
    <property type="entry name" value="Aldolase class I"/>
    <property type="match status" value="1"/>
</dbReference>
<dbReference type="HOGENOM" id="CLU_077795_1_1_5"/>
<gene>
    <name evidence="9" type="ORF">HMPREF9696_00247</name>
</gene>
<comment type="catalytic activity">
    <reaction evidence="1">
        <text>2-dehydro-3-deoxy-6-phospho-D-gluconate = D-glyceraldehyde 3-phosphate + pyruvate</text>
        <dbReference type="Rhea" id="RHEA:17089"/>
        <dbReference type="ChEBI" id="CHEBI:15361"/>
        <dbReference type="ChEBI" id="CHEBI:57569"/>
        <dbReference type="ChEBI" id="CHEBI:59776"/>
        <dbReference type="EC" id="4.1.2.14"/>
    </reaction>
</comment>
<dbReference type="EMBL" id="AGWY01000001">
    <property type="protein sequence ID" value="EKS42704.1"/>
    <property type="molecule type" value="Genomic_DNA"/>
</dbReference>
<dbReference type="GO" id="GO:0008675">
    <property type="term" value="F:2-dehydro-3-deoxy-phosphogluconate aldolase activity"/>
    <property type="evidence" value="ECO:0007669"/>
    <property type="project" value="UniProtKB-EC"/>
</dbReference>
<dbReference type="EC" id="4.1.2.14" evidence="5"/>
<dbReference type="Pfam" id="PF01081">
    <property type="entry name" value="Aldolase"/>
    <property type="match status" value="1"/>
</dbReference>
<protein>
    <recommendedName>
        <fullName evidence="5">2-dehydro-3-deoxy-phosphogluconate aldolase</fullName>
        <ecNumber evidence="5">4.1.2.14</ecNumber>
    </recommendedName>
</protein>
<dbReference type="CDD" id="cd00452">
    <property type="entry name" value="KDPG_aldolase"/>
    <property type="match status" value="1"/>
</dbReference>
<dbReference type="Proteomes" id="UP000001095">
    <property type="component" value="Unassembled WGS sequence"/>
</dbReference>
<evidence type="ECO:0000313" key="9">
    <source>
        <dbReference type="EMBL" id="EKS42704.1"/>
    </source>
</evidence>
<evidence type="ECO:0000256" key="7">
    <source>
        <dbReference type="ARBA" id="ARBA00023270"/>
    </source>
</evidence>
<dbReference type="PANTHER" id="PTHR30246">
    <property type="entry name" value="2-KETO-3-DEOXY-6-PHOSPHOGLUCONATE ALDOLASE"/>
    <property type="match status" value="1"/>
</dbReference>
<dbReference type="InterPro" id="IPR031337">
    <property type="entry name" value="KDPG/KHG_AS_1"/>
</dbReference>
<keyword evidence="6" id="KW-0456">Lyase</keyword>
<dbReference type="InterPro" id="IPR031338">
    <property type="entry name" value="KDPG/KHG_AS_2"/>
</dbReference>
<dbReference type="PROSITE" id="PS00159">
    <property type="entry name" value="ALDOLASE_KDPG_KHG_1"/>
    <property type="match status" value="1"/>
</dbReference>
<dbReference type="AlphaFoldDB" id="K8PPG8"/>
<comment type="pathway">
    <text evidence="2">Carbohydrate acid metabolism; 2-dehydro-3-deoxy-D-gluconate degradation; D-glyceraldehyde 3-phosphate and pyruvate from 2-dehydro-3-deoxy-D-gluconate: step 2/2.</text>
</comment>
<dbReference type="SUPFAM" id="SSF51569">
    <property type="entry name" value="Aldolase"/>
    <property type="match status" value="1"/>
</dbReference>
<evidence type="ECO:0000256" key="2">
    <source>
        <dbReference type="ARBA" id="ARBA00004736"/>
    </source>
</evidence>
<dbReference type="InterPro" id="IPR000887">
    <property type="entry name" value="Aldlse_KDPG_KHG"/>
</dbReference>
<evidence type="ECO:0000256" key="5">
    <source>
        <dbReference type="ARBA" id="ARBA00013063"/>
    </source>
</evidence>
<sequence>MSIMTGLSASERQAALETTLVPARIVPVLTIERVSDGVPLAKALVAGGIKVLEVTFRTHAAAEAAKAIIAEVPDAIVGMGTVLNGDDLRRAQALGAKFAVSPGATPELLDTAAESALPLLPGVATASEVMQAQARGFNLLKFFPAEQAGGIPMLRALAGPFPTTRFCPTGGVNADNLATWLAEPNVIAAGGSWLCPASDIKSGNWEIITARCVDAMKKLRRK</sequence>
<dbReference type="NCBIfam" id="TIGR01182">
    <property type="entry name" value="eda"/>
    <property type="match status" value="1"/>
</dbReference>
<proteinExistence type="inferred from homology"/>
<dbReference type="PROSITE" id="PS00160">
    <property type="entry name" value="ALDOLASE_KDPG_KHG_2"/>
    <property type="match status" value="1"/>
</dbReference>
<evidence type="ECO:0000313" key="10">
    <source>
        <dbReference type="Proteomes" id="UP000001095"/>
    </source>
</evidence>
<dbReference type="InterPro" id="IPR013785">
    <property type="entry name" value="Aldolase_TIM"/>
</dbReference>
<keyword evidence="10" id="KW-1185">Reference proteome</keyword>
<keyword evidence="8" id="KW-0119">Carbohydrate metabolism</keyword>
<evidence type="ECO:0000256" key="8">
    <source>
        <dbReference type="ARBA" id="ARBA00023277"/>
    </source>
</evidence>
<comment type="subunit">
    <text evidence="4">Homotrimer.</text>
</comment>
<comment type="similarity">
    <text evidence="3">Belongs to the KHG/KDPG aldolase family.</text>
</comment>
<evidence type="ECO:0000256" key="6">
    <source>
        <dbReference type="ARBA" id="ARBA00023239"/>
    </source>
</evidence>
<evidence type="ECO:0000256" key="4">
    <source>
        <dbReference type="ARBA" id="ARBA00011233"/>
    </source>
</evidence>
<dbReference type="PATRIC" id="fig|883079.3.peg.256"/>
<dbReference type="NCBIfam" id="NF004325">
    <property type="entry name" value="PRK05718.1"/>
    <property type="match status" value="1"/>
</dbReference>
<reference evidence="9 10" key="1">
    <citation type="submission" date="2012-04" db="EMBL/GenBank/DDBJ databases">
        <title>The Genome Sequence of Afipia clevelandensis ATCC 49720.</title>
        <authorList>
            <consortium name="The Broad Institute Genome Sequencing Platform"/>
            <person name="Earl A."/>
            <person name="Ward D."/>
            <person name="Feldgarden M."/>
            <person name="Gevers D."/>
            <person name="Huys G."/>
            <person name="Walker B."/>
            <person name="Young S.K."/>
            <person name="Zeng Q."/>
            <person name="Gargeya S."/>
            <person name="Fitzgerald M."/>
            <person name="Haas B."/>
            <person name="Abouelleil A."/>
            <person name="Alvarado L."/>
            <person name="Arachchi H.M."/>
            <person name="Berlin A."/>
            <person name="Chapman S.B."/>
            <person name="Goldberg J."/>
            <person name="Griggs A."/>
            <person name="Gujja S."/>
            <person name="Hansen M."/>
            <person name="Howarth C."/>
            <person name="Imamovic A."/>
            <person name="Larimer J."/>
            <person name="McCowen C."/>
            <person name="Montmayeur A."/>
            <person name="Murphy C."/>
            <person name="Neiman D."/>
            <person name="Pearson M."/>
            <person name="Priest M."/>
            <person name="Roberts A."/>
            <person name="Saif S."/>
            <person name="Shea T."/>
            <person name="Sisk P."/>
            <person name="Sykes S."/>
            <person name="Wortman J."/>
            <person name="Nusbaum C."/>
            <person name="Birren B."/>
        </authorList>
    </citation>
    <scope>NUCLEOTIDE SEQUENCE [LARGE SCALE GENOMIC DNA]</scope>
    <source>
        <strain evidence="9 10">ATCC 49720</strain>
    </source>
</reference>
<organism evidence="9 10">
    <name type="scientific">Afipia clevelandensis ATCC 49720</name>
    <dbReference type="NCBI Taxonomy" id="883079"/>
    <lineage>
        <taxon>Bacteria</taxon>
        <taxon>Pseudomonadati</taxon>
        <taxon>Pseudomonadota</taxon>
        <taxon>Alphaproteobacteria</taxon>
        <taxon>Hyphomicrobiales</taxon>
        <taxon>Nitrobacteraceae</taxon>
        <taxon>Afipia</taxon>
    </lineage>
</organism>
<keyword evidence="7" id="KW-0704">Schiff base</keyword>
<evidence type="ECO:0000256" key="1">
    <source>
        <dbReference type="ARBA" id="ARBA00000654"/>
    </source>
</evidence>